<sequence>MTELTIERFESQLAMLLRDLPRGMVAELTDFAVAYWNGWEVVYAFLRDDNDGRIEEEFDLTAYVWEEWRPELTRWLAAPRFIPHTEVLDWTNRPSAGGARARVGS</sequence>
<geneLocation type="plasmid" evidence="1 2">
    <name>pI</name>
</geneLocation>
<dbReference type="AlphaFoldDB" id="A0A5Q4ZGM6"/>
<dbReference type="KEGG" id="pdio:PDMSB3_0065.2"/>
<keyword evidence="1" id="KW-0614">Plasmid</keyword>
<dbReference type="Proteomes" id="UP000325811">
    <property type="component" value="Plasmid pI"/>
</dbReference>
<gene>
    <name evidence="1" type="ORF">PDMSB3_0065</name>
</gene>
<dbReference type="RefSeq" id="WP_165189836.1">
    <property type="nucleotide sequence ID" value="NZ_LR699555.1"/>
</dbReference>
<keyword evidence="2" id="KW-1185">Reference proteome</keyword>
<reference evidence="1 2" key="1">
    <citation type="submission" date="2019-08" db="EMBL/GenBank/DDBJ databases">
        <authorList>
            <person name="Herpell B J."/>
        </authorList>
    </citation>
    <scope>NUCLEOTIDE SEQUENCE [LARGE SCALE GENOMIC DNA]</scope>
    <source>
        <strain evidence="2">Msb3</strain>
        <plasmid evidence="1 2">pI</plasmid>
    </source>
</reference>
<evidence type="ECO:0000313" key="2">
    <source>
        <dbReference type="Proteomes" id="UP000325811"/>
    </source>
</evidence>
<proteinExistence type="predicted"/>
<accession>A0A5Q4ZGM6</accession>
<organism evidence="1 2">
    <name type="scientific">Paraburkholderia dioscoreae</name>
    <dbReference type="NCBI Taxonomy" id="2604047"/>
    <lineage>
        <taxon>Bacteria</taxon>
        <taxon>Pseudomonadati</taxon>
        <taxon>Pseudomonadota</taxon>
        <taxon>Betaproteobacteria</taxon>
        <taxon>Burkholderiales</taxon>
        <taxon>Burkholderiaceae</taxon>
        <taxon>Paraburkholderia</taxon>
    </lineage>
</organism>
<evidence type="ECO:0000313" key="1">
    <source>
        <dbReference type="EMBL" id="VVD30901.1"/>
    </source>
</evidence>
<name>A0A5Q4ZGM6_9BURK</name>
<dbReference type="EMBL" id="LR699555">
    <property type="protein sequence ID" value="VVD30901.1"/>
    <property type="molecule type" value="Genomic_DNA"/>
</dbReference>
<protein>
    <submittedName>
        <fullName evidence="1">Uncharacterized protein</fullName>
    </submittedName>
</protein>